<dbReference type="PANTHER" id="PTHR11267:SF181">
    <property type="entry name" value="OPTOMOTOR-BLIND PROTEIN"/>
    <property type="match status" value="1"/>
</dbReference>
<dbReference type="InterPro" id="IPR036960">
    <property type="entry name" value="T-box_sf"/>
</dbReference>
<dbReference type="AlphaFoldDB" id="G0MBD1"/>
<dbReference type="SUPFAM" id="SSF49417">
    <property type="entry name" value="p53-like transcription factors"/>
    <property type="match status" value="1"/>
</dbReference>
<dbReference type="STRING" id="135651.G0MBD1"/>
<keyword evidence="3" id="KW-0804">Transcription</keyword>
<name>G0MBD1_CAEBE</name>
<evidence type="ECO:0000313" key="7">
    <source>
        <dbReference type="EMBL" id="EGT40355.1"/>
    </source>
</evidence>
<dbReference type="InParanoid" id="G0MBD1"/>
<proteinExistence type="predicted"/>
<keyword evidence="4 5" id="KW-0539">Nucleus</keyword>
<keyword evidence="2 5" id="KW-0238">DNA-binding</keyword>
<protein>
    <recommendedName>
        <fullName evidence="6">T-box domain-containing protein</fullName>
    </recommendedName>
</protein>
<gene>
    <name evidence="7" type="ORF">CAEBREN_23515</name>
</gene>
<dbReference type="GO" id="GO:0000981">
    <property type="term" value="F:DNA-binding transcription factor activity, RNA polymerase II-specific"/>
    <property type="evidence" value="ECO:0007669"/>
    <property type="project" value="TreeGrafter"/>
</dbReference>
<dbReference type="GO" id="GO:0001708">
    <property type="term" value="P:cell fate specification"/>
    <property type="evidence" value="ECO:0007669"/>
    <property type="project" value="TreeGrafter"/>
</dbReference>
<dbReference type="InterPro" id="IPR008967">
    <property type="entry name" value="p53-like_TF_DNA-bd_sf"/>
</dbReference>
<dbReference type="InterPro" id="IPR046360">
    <property type="entry name" value="T-box_DNA-bd"/>
</dbReference>
<evidence type="ECO:0000256" key="4">
    <source>
        <dbReference type="ARBA" id="ARBA00023242"/>
    </source>
</evidence>
<dbReference type="GO" id="GO:0045893">
    <property type="term" value="P:positive regulation of DNA-templated transcription"/>
    <property type="evidence" value="ECO:0007669"/>
    <property type="project" value="InterPro"/>
</dbReference>
<dbReference type="HOGENOM" id="CLU_544271_0_0_1"/>
<dbReference type="PANTHER" id="PTHR11267">
    <property type="entry name" value="T-BOX PROTEIN-RELATED"/>
    <property type="match status" value="1"/>
</dbReference>
<evidence type="ECO:0000256" key="1">
    <source>
        <dbReference type="ARBA" id="ARBA00023015"/>
    </source>
</evidence>
<evidence type="ECO:0000259" key="6">
    <source>
        <dbReference type="PROSITE" id="PS50252"/>
    </source>
</evidence>
<evidence type="ECO:0000256" key="2">
    <source>
        <dbReference type="ARBA" id="ARBA00023125"/>
    </source>
</evidence>
<dbReference type="InterPro" id="IPR001699">
    <property type="entry name" value="TF_T-box"/>
</dbReference>
<keyword evidence="1" id="KW-0805">Transcription regulation</keyword>
<dbReference type="Proteomes" id="UP000008068">
    <property type="component" value="Unassembled WGS sequence"/>
</dbReference>
<dbReference type="Gene3D" id="2.60.40.820">
    <property type="entry name" value="Transcription factor, T-box"/>
    <property type="match status" value="1"/>
</dbReference>
<organism evidence="8">
    <name type="scientific">Caenorhabditis brenneri</name>
    <name type="common">Nematode worm</name>
    <dbReference type="NCBI Taxonomy" id="135651"/>
    <lineage>
        <taxon>Eukaryota</taxon>
        <taxon>Metazoa</taxon>
        <taxon>Ecdysozoa</taxon>
        <taxon>Nematoda</taxon>
        <taxon>Chromadorea</taxon>
        <taxon>Rhabditida</taxon>
        <taxon>Rhabditina</taxon>
        <taxon>Rhabditomorpha</taxon>
        <taxon>Rhabditoidea</taxon>
        <taxon>Rhabditidae</taxon>
        <taxon>Peloderinae</taxon>
        <taxon>Caenorhabditis</taxon>
    </lineage>
</organism>
<reference evidence="8" key="1">
    <citation type="submission" date="2011-07" db="EMBL/GenBank/DDBJ databases">
        <authorList>
            <consortium name="Caenorhabditis brenneri Sequencing and Analysis Consortium"/>
            <person name="Wilson R.K."/>
        </authorList>
    </citation>
    <scope>NUCLEOTIDE SEQUENCE [LARGE SCALE GENOMIC DNA]</scope>
    <source>
        <strain evidence="8">PB2801</strain>
    </source>
</reference>
<comment type="subcellular location">
    <subcellularLocation>
        <location evidence="5">Nucleus</location>
    </subcellularLocation>
</comment>
<dbReference type="CDD" id="cd00182">
    <property type="entry name" value="T-box"/>
    <property type="match status" value="1"/>
</dbReference>
<dbReference type="PROSITE" id="PS50252">
    <property type="entry name" value="TBOX_3"/>
    <property type="match status" value="1"/>
</dbReference>
<dbReference type="eggNOG" id="KOG3585">
    <property type="taxonomic scope" value="Eukaryota"/>
</dbReference>
<dbReference type="SMART" id="SM00425">
    <property type="entry name" value="TBOX"/>
    <property type="match status" value="1"/>
</dbReference>
<dbReference type="GO" id="GO:0000785">
    <property type="term" value="C:chromatin"/>
    <property type="evidence" value="ECO:0007669"/>
    <property type="project" value="TreeGrafter"/>
</dbReference>
<evidence type="ECO:0000256" key="5">
    <source>
        <dbReference type="PROSITE-ProRule" id="PRU00201"/>
    </source>
</evidence>
<sequence>MNLDDLKVSLVPKYDFFWKYFDEHFEHVMTISKLSRPVFPYLNYQVTGFEPNTKYSICLHFELTNSSQFKCKEGKWLPVGEAAEHGPSKQVRHERGVLSGRDWMETGVSFQLVRISRDFKSSNESEIQLHINHKYRPVLSIREEPTPEKPNPTVIQCRLGHTEFITVVDIQNKLLRSLKLLDKNGYMERKTLWGGTVPEPPIFATCSLENASNQTVTLTPQSTGLEDGISFISNHQEKSDGTQKKNIIKNSTTSSGSAHPLSVEKLYLLMDKKEMEEKKTIESSSTGPIYVHWNAGLMYIPTVNIENPKPIQEPESIQRNGSHDRLQQLEAARHPAAMLTPGVASPGKCMKRKKVEEVIRVKVAQDGQKNTVAPTPAIEPPRKKLRIELDRGERYTKGGEEVVCHSPTHTKCTVKNASDVSKTPSTSELGLDHSLNVSNVELFCRNCPPDLLEEMKAMTPQEAMHIDIGQFFKAYFTQGITRTSDPIFLKIAKRTPWNQSQ</sequence>
<dbReference type="OMA" id="EAMHIDI"/>
<dbReference type="GO" id="GO:0005634">
    <property type="term" value="C:nucleus"/>
    <property type="evidence" value="ECO:0007669"/>
    <property type="project" value="UniProtKB-SubCell"/>
</dbReference>
<dbReference type="PRINTS" id="PR00937">
    <property type="entry name" value="TBOX"/>
</dbReference>
<dbReference type="GO" id="GO:0000978">
    <property type="term" value="F:RNA polymerase II cis-regulatory region sequence-specific DNA binding"/>
    <property type="evidence" value="ECO:0007669"/>
    <property type="project" value="InterPro"/>
</dbReference>
<feature type="domain" description="T-box" evidence="6">
    <location>
        <begin position="18"/>
        <end position="180"/>
    </location>
</feature>
<dbReference type="Pfam" id="PF00907">
    <property type="entry name" value="T-box"/>
    <property type="match status" value="1"/>
</dbReference>
<keyword evidence="8" id="KW-1185">Reference proteome</keyword>
<evidence type="ECO:0000313" key="8">
    <source>
        <dbReference type="Proteomes" id="UP000008068"/>
    </source>
</evidence>
<dbReference type="EMBL" id="GL379788">
    <property type="protein sequence ID" value="EGT40355.1"/>
    <property type="molecule type" value="Genomic_DNA"/>
</dbReference>
<comment type="caution">
    <text evidence="5">Lacks conserved residue(s) required for the propagation of feature annotation.</text>
</comment>
<evidence type="ECO:0000256" key="3">
    <source>
        <dbReference type="ARBA" id="ARBA00023163"/>
    </source>
</evidence>
<accession>G0MBD1</accession>